<gene>
    <name evidence="2" type="ORF">DDQ50_07365</name>
</gene>
<feature type="region of interest" description="Disordered" evidence="1">
    <location>
        <begin position="1"/>
        <end position="20"/>
    </location>
</feature>
<dbReference type="OrthoDB" id="3210767at2"/>
<evidence type="ECO:0000313" key="2">
    <source>
        <dbReference type="EMBL" id="PVZ96229.1"/>
    </source>
</evidence>
<comment type="caution">
    <text evidence="2">The sequence shown here is derived from an EMBL/GenBank/DDBJ whole genome shotgun (WGS) entry which is preliminary data.</text>
</comment>
<organism evidence="2 3">
    <name type="scientific">Amnibacterium flavum</name>
    <dbReference type="NCBI Taxonomy" id="2173173"/>
    <lineage>
        <taxon>Bacteria</taxon>
        <taxon>Bacillati</taxon>
        <taxon>Actinomycetota</taxon>
        <taxon>Actinomycetes</taxon>
        <taxon>Micrococcales</taxon>
        <taxon>Microbacteriaceae</taxon>
        <taxon>Amnibacterium</taxon>
    </lineage>
</organism>
<dbReference type="RefSeq" id="WP_116755963.1">
    <property type="nucleotide sequence ID" value="NZ_JBHUEX010000001.1"/>
</dbReference>
<dbReference type="GO" id="GO:0005829">
    <property type="term" value="C:cytosol"/>
    <property type="evidence" value="ECO:0007669"/>
    <property type="project" value="TreeGrafter"/>
</dbReference>
<dbReference type="PANTHER" id="PTHR30283:SF4">
    <property type="entry name" value="PEROXIDE STRESS RESISTANCE PROTEIN YAAA"/>
    <property type="match status" value="1"/>
</dbReference>
<dbReference type="InterPro" id="IPR005583">
    <property type="entry name" value="YaaA"/>
</dbReference>
<dbReference type="AlphaFoldDB" id="A0A2V1HXW2"/>
<proteinExistence type="predicted"/>
<evidence type="ECO:0000313" key="3">
    <source>
        <dbReference type="Proteomes" id="UP000244893"/>
    </source>
</evidence>
<keyword evidence="3" id="KW-1185">Reference proteome</keyword>
<dbReference type="Proteomes" id="UP000244893">
    <property type="component" value="Unassembled WGS sequence"/>
</dbReference>
<evidence type="ECO:0000256" key="1">
    <source>
        <dbReference type="SAM" id="MobiDB-lite"/>
    </source>
</evidence>
<dbReference type="PANTHER" id="PTHR30283">
    <property type="entry name" value="PEROXIDE STRESS RESPONSE PROTEIN YAAA"/>
    <property type="match status" value="1"/>
</dbReference>
<sequence length="269" mass="28963">MLLLLPPSETKRDGGTEPALDISSLAHPRLATRRRAVVRAVARFAKTPDEMAASFKLGPKQAFEIKRNEVVTRSPTMPAIDRYTGVLYDGLDSATLSIAARDRAHEIVRIHSAMLGLVAALDMIPAYRLSYDSRLPELQLKAHWSDAVRRELAQHPGLVLDLRSGGYAALGPIPDDPRAVALRVLARDETGEVRALNHFNKKAKGEFTRALLGADELPDDVGSLLDWADAAGFELRPGAVGELELVTSSVHVGGGLRRTSPEVADGAGG</sequence>
<dbReference type="EMBL" id="QEOP01000001">
    <property type="protein sequence ID" value="PVZ96229.1"/>
    <property type="molecule type" value="Genomic_DNA"/>
</dbReference>
<reference evidence="2 3" key="1">
    <citation type="submission" date="2018-05" db="EMBL/GenBank/DDBJ databases">
        <title>Amnibacterium sp. M8JJ-5, whole genome shotgun sequence.</title>
        <authorList>
            <person name="Tuo L."/>
        </authorList>
    </citation>
    <scope>NUCLEOTIDE SEQUENCE [LARGE SCALE GENOMIC DNA]</scope>
    <source>
        <strain evidence="2 3">M8JJ-5</strain>
    </source>
</reference>
<protein>
    <submittedName>
        <fullName evidence="2">Peroxide stress protein YaaA</fullName>
    </submittedName>
</protein>
<dbReference type="GO" id="GO:0033194">
    <property type="term" value="P:response to hydroperoxide"/>
    <property type="evidence" value="ECO:0007669"/>
    <property type="project" value="TreeGrafter"/>
</dbReference>
<dbReference type="Pfam" id="PF03883">
    <property type="entry name" value="H2O2_YaaD"/>
    <property type="match status" value="1"/>
</dbReference>
<accession>A0A2V1HXW2</accession>
<name>A0A2V1HXW2_9MICO</name>